<dbReference type="KEGG" id="api:103308271"/>
<dbReference type="PANTHER" id="PTHR45749:SF21">
    <property type="entry name" value="DUF4371 DOMAIN-CONTAINING PROTEIN"/>
    <property type="match status" value="1"/>
</dbReference>
<proteinExistence type="predicted"/>
<keyword evidence="3" id="KW-1185">Reference proteome</keyword>
<dbReference type="PANTHER" id="PTHR45749">
    <property type="match status" value="1"/>
</dbReference>
<dbReference type="GeneID" id="103308271"/>
<evidence type="ECO:0000313" key="2">
    <source>
        <dbReference type="EnsemblMetazoa" id="XP_029347865.1"/>
    </source>
</evidence>
<dbReference type="AlphaFoldDB" id="A0A8R2JWC9"/>
<evidence type="ECO:0000313" key="3">
    <source>
        <dbReference type="Proteomes" id="UP000007819"/>
    </source>
</evidence>
<dbReference type="Proteomes" id="UP000007819">
    <property type="component" value="Unassembled WGS sequence"/>
</dbReference>
<accession>A0A8R2JWC9</accession>
<feature type="compositionally biased region" description="Basic residues" evidence="1">
    <location>
        <begin position="1"/>
        <end position="13"/>
    </location>
</feature>
<feature type="region of interest" description="Disordered" evidence="1">
    <location>
        <begin position="1"/>
        <end position="22"/>
    </location>
</feature>
<evidence type="ECO:0000256" key="1">
    <source>
        <dbReference type="SAM" id="MobiDB-lite"/>
    </source>
</evidence>
<dbReference type="EnsemblMetazoa" id="XM_029492005.1">
    <property type="protein sequence ID" value="XP_029347865.1"/>
    <property type="gene ID" value="LOC103308271"/>
</dbReference>
<organism evidence="2 3">
    <name type="scientific">Acyrthosiphon pisum</name>
    <name type="common">Pea aphid</name>
    <dbReference type="NCBI Taxonomy" id="7029"/>
    <lineage>
        <taxon>Eukaryota</taxon>
        <taxon>Metazoa</taxon>
        <taxon>Ecdysozoa</taxon>
        <taxon>Arthropoda</taxon>
        <taxon>Hexapoda</taxon>
        <taxon>Insecta</taxon>
        <taxon>Pterygota</taxon>
        <taxon>Neoptera</taxon>
        <taxon>Paraneoptera</taxon>
        <taxon>Hemiptera</taxon>
        <taxon>Sternorrhyncha</taxon>
        <taxon>Aphidomorpha</taxon>
        <taxon>Aphidoidea</taxon>
        <taxon>Aphididae</taxon>
        <taxon>Macrosiphini</taxon>
        <taxon>Acyrthosiphon</taxon>
    </lineage>
</organism>
<evidence type="ECO:0008006" key="4">
    <source>
        <dbReference type="Google" id="ProtNLM"/>
    </source>
</evidence>
<sequence length="550" mass="62875">MDNISTKKKRKGGQAREKEKNKKLLSLIGQKCEKINSYFKGADHENTSILQNVEHEQEIDFKPSTFSSNSNTSLDLDVNVQDKGADHNNTSILEKDEHEQEINSKPSTFSSNCNTSLDLDVIVQDKGLNNEIEPSSTLCVINKNNNDIGIGIQFEEQGFKNFKKPIPLHINHFFSVHPIQPSDNATILPFDSKKVFFKNNNMNRIWCTYDVQENKLYCSVCLAFTTEMNTFTRGLNDWRHVHQRIKEHENSKNHNFCSEAYFLHFQKKDIGNLLFVNQNRLQREEVKKCRQVLDRIINVIKLIGKCGLSIRGKRNEAAYLLNNESVDHGNFLELIILLSKYDVVLNEHLNSVIKKSEKQHNCNSKGRGNLDISVMDQCSIFIRYVVDGMIHERLISVKSCTDSTGKGMMNLLKKAVDTVGLDITHCIGNATDGAANMRGAYNGFTSWLSEEAPGQVHVWCYSHESYQRMNLWKELSEKDNIHKRLQAICETRWTAKETAIKRLFGTYNSLDDNGMLSDLLLVLTKIVQNPNLNPDVRSKATNGYKCFRKS</sequence>
<dbReference type="RefSeq" id="XP_029347865.1">
    <property type="nucleotide sequence ID" value="XM_029492005.1"/>
</dbReference>
<reference evidence="2" key="2">
    <citation type="submission" date="2022-06" db="UniProtKB">
        <authorList>
            <consortium name="EnsemblMetazoa"/>
        </authorList>
    </citation>
    <scope>IDENTIFICATION</scope>
</reference>
<reference evidence="3" key="1">
    <citation type="submission" date="2010-06" db="EMBL/GenBank/DDBJ databases">
        <authorList>
            <person name="Jiang H."/>
            <person name="Abraham K."/>
            <person name="Ali S."/>
            <person name="Alsbrooks S.L."/>
            <person name="Anim B.N."/>
            <person name="Anosike U.S."/>
            <person name="Attaway T."/>
            <person name="Bandaranaike D.P."/>
            <person name="Battles P.K."/>
            <person name="Bell S.N."/>
            <person name="Bell A.V."/>
            <person name="Beltran B."/>
            <person name="Bickham C."/>
            <person name="Bustamante Y."/>
            <person name="Caleb T."/>
            <person name="Canada A."/>
            <person name="Cardenas V."/>
            <person name="Carter K."/>
            <person name="Chacko J."/>
            <person name="Chandrabose M.N."/>
            <person name="Chavez D."/>
            <person name="Chavez A."/>
            <person name="Chen L."/>
            <person name="Chu H.-S."/>
            <person name="Claassen K.J."/>
            <person name="Cockrell R."/>
            <person name="Collins M."/>
            <person name="Cooper J.A."/>
            <person name="Cree A."/>
            <person name="Curry S.M."/>
            <person name="Da Y."/>
            <person name="Dao M.D."/>
            <person name="Das B."/>
            <person name="Davila M.-L."/>
            <person name="Davy-Carroll L."/>
            <person name="Denson S."/>
            <person name="Dinh H."/>
            <person name="Ebong V.E."/>
            <person name="Edwards J.R."/>
            <person name="Egan A."/>
            <person name="El-Daye J."/>
            <person name="Escobedo L."/>
            <person name="Fernandez S."/>
            <person name="Fernando P.R."/>
            <person name="Flagg N."/>
            <person name="Forbes L.D."/>
            <person name="Fowler R.G."/>
            <person name="Fu Q."/>
            <person name="Gabisi R.A."/>
            <person name="Ganer J."/>
            <person name="Garbino Pronczuk A."/>
            <person name="Garcia R.M."/>
            <person name="Garner T."/>
            <person name="Garrett T.E."/>
            <person name="Gonzalez D.A."/>
            <person name="Hamid H."/>
            <person name="Hawkins E.S."/>
            <person name="Hirani K."/>
            <person name="Hogues M.E."/>
            <person name="Hollins B."/>
            <person name="Hsiao C.-H."/>
            <person name="Jabil R."/>
            <person name="James M.L."/>
            <person name="Jhangiani S.N."/>
            <person name="Johnson B."/>
            <person name="Johnson Q."/>
            <person name="Joshi V."/>
            <person name="Kalu J.B."/>
            <person name="Kam C."/>
            <person name="Kashfia A."/>
            <person name="Keebler J."/>
            <person name="Kisamo H."/>
            <person name="Kovar C.L."/>
            <person name="Lago L.A."/>
            <person name="Lai C.-Y."/>
            <person name="Laidlaw J."/>
            <person name="Lara F."/>
            <person name="Le T.-K."/>
            <person name="Lee S.L."/>
            <person name="Legall F.H."/>
            <person name="Lemon S.J."/>
            <person name="Lewis L.R."/>
            <person name="Li B."/>
            <person name="Liu Y."/>
            <person name="Liu Y.-S."/>
            <person name="Lopez J."/>
            <person name="Lozado R.J."/>
            <person name="Lu J."/>
            <person name="Madu R.C."/>
            <person name="Maheshwari M."/>
            <person name="Maheshwari R."/>
            <person name="Malloy K."/>
            <person name="Martinez E."/>
            <person name="Mathew T."/>
            <person name="Mercado I.C."/>
            <person name="Mercado C."/>
            <person name="Meyer B."/>
            <person name="Montgomery K."/>
            <person name="Morgan M.B."/>
            <person name="Munidasa M."/>
            <person name="Nazareth L.V."/>
            <person name="Nelson J."/>
            <person name="Ng B.M."/>
            <person name="Nguyen N.B."/>
            <person name="Nguyen P.Q."/>
            <person name="Nguyen T."/>
            <person name="Obregon M."/>
            <person name="Okwuonu G.O."/>
            <person name="Onwere C.G."/>
            <person name="Orozco G."/>
            <person name="Parra A."/>
            <person name="Patel S."/>
            <person name="Patil S."/>
            <person name="Perez A."/>
            <person name="Perez Y."/>
            <person name="Pham C."/>
            <person name="Primus E.L."/>
            <person name="Pu L.-L."/>
            <person name="Puazo M."/>
            <person name="Qin X."/>
            <person name="Quiroz J.B."/>
            <person name="Reese J."/>
            <person name="Richards S."/>
            <person name="Rives C.M."/>
            <person name="Robberts R."/>
            <person name="Ruiz S.J."/>
            <person name="Ruiz M.J."/>
            <person name="Santibanez J."/>
            <person name="Schneider B.W."/>
            <person name="Sisson I."/>
            <person name="Smith M."/>
            <person name="Sodergren E."/>
            <person name="Song X.-Z."/>
            <person name="Song B.B."/>
            <person name="Summersgill H."/>
            <person name="Thelus R."/>
            <person name="Thornton R.D."/>
            <person name="Trejos Z.Y."/>
            <person name="Usmani K."/>
            <person name="Vattathil S."/>
            <person name="Villasana D."/>
            <person name="Walker D.L."/>
            <person name="Wang S."/>
            <person name="Wang K."/>
            <person name="White C.S."/>
            <person name="Williams A.C."/>
            <person name="Williamson J."/>
            <person name="Wilson K."/>
            <person name="Woghiren I.O."/>
            <person name="Woodworth J.R."/>
            <person name="Worley K.C."/>
            <person name="Wright R.A."/>
            <person name="Wu W."/>
            <person name="Young L."/>
            <person name="Zhang L."/>
            <person name="Zhang J."/>
            <person name="Zhu Y."/>
            <person name="Muzny D.M."/>
            <person name="Weinstock G."/>
            <person name="Gibbs R.A."/>
        </authorList>
    </citation>
    <scope>NUCLEOTIDE SEQUENCE [LARGE SCALE GENOMIC DNA]</scope>
    <source>
        <strain evidence="3">LSR1</strain>
    </source>
</reference>
<protein>
    <recommendedName>
        <fullName evidence="4">DUF4371 domain-containing protein</fullName>
    </recommendedName>
</protein>
<dbReference type="OrthoDB" id="6619842at2759"/>
<name>A0A8R2JWC9_ACYPI</name>